<sequence>MPNSRRLTGLWQAIRERRTRSLLDVSKRVSATLWSILNPTPEAPEEVAADPRADSGVDEALVRLLTTAAYEERLKLSGECDGTLPGESLTSPEEKITPLSGISRQPSTKKAQEIIDWVNQQLRTAELSCPDANVSSPVEEESGPDNGRGDATPDIADKEETGSIDSIPTRAAPSGRISPRKPHHSRTSQDPKTRVLRELQKDQFAPPSRRGTFESQHRGIYGFQIPSATSLSDQFPLSRRDSEGTVGTTTSGTVSDATCSKRFSASTIATSLMMTGASSEILHGQVKRIRPDSRASSYRSGSIPSVRSSAHASNPHAPRHKALPSLSRDIILNPDETHPPMPTLPRQTLPTEDDTTRLPLPPPPWSVLEAGTLAQRRRGWYTSLDPGIAADSDSVEELQIPVPREAGDGFLSVINEHLSDAGSTMPASGRPSLDRRSDAHDYLTDGRSFEGRQSSEGPSIFEREVSPLESSTSATSLGDLLNHASHDSSDVEDTMSDITDHTDISLIEAFEASPTPFDPVLLSLLMSLKEEVVDRIKQRLQMMMLQTHGPQQHIGKPSTSGSNHSEAPAGNTNKATFATAFPSRKRAFEEDADGSPGRRGGDDREKKRKDATSRAQLEERLRKFACPFYKRYPKSENLSKSCQGPGWVSAHRVKEHIYRRHQRPPFRCTRCLDAFDDEDKLTEHLRADPPCDIKTEPPEEETIYISKTQELALRKRKREVLEEERWFNVFRILFPNFPAGQLPSPYHETLFQEQPANPANLDEFRAFLLQELPSRIASGVNEHLRIQPPGAQIERDMTELIRSTMQEVMEDYRPILASPRPDTYDFAAVAVEQTPSQTTISQQPQPILISLPHANTLTAQTLPPPSRVAPPPSPPSNWGFFPFSDSPSASTFDFGFTNQGRVQALIDTPMLETPFSVGEMPTSWAVDDNMNNELGVLSFLEDLDGAQQRLDNVQSS</sequence>
<proteinExistence type="predicted"/>
<feature type="compositionally biased region" description="Low complexity" evidence="2">
    <location>
        <begin position="244"/>
        <end position="254"/>
    </location>
</feature>
<dbReference type="EMBL" id="JAUIQD010000006">
    <property type="protein sequence ID" value="KAK3346466.1"/>
    <property type="molecule type" value="Genomic_DNA"/>
</dbReference>
<accession>A0AAJ0HBG8</accession>
<feature type="region of interest" description="Disordered" evidence="2">
    <location>
        <begin position="81"/>
        <end position="109"/>
    </location>
</feature>
<feature type="compositionally biased region" description="Polar residues" evidence="2">
    <location>
        <begin position="557"/>
        <end position="576"/>
    </location>
</feature>
<organism evidence="4 5">
    <name type="scientific">Lasiosphaeria hispida</name>
    <dbReference type="NCBI Taxonomy" id="260671"/>
    <lineage>
        <taxon>Eukaryota</taxon>
        <taxon>Fungi</taxon>
        <taxon>Dikarya</taxon>
        <taxon>Ascomycota</taxon>
        <taxon>Pezizomycotina</taxon>
        <taxon>Sordariomycetes</taxon>
        <taxon>Sordariomycetidae</taxon>
        <taxon>Sordariales</taxon>
        <taxon>Lasiosphaeriaceae</taxon>
        <taxon>Lasiosphaeria</taxon>
    </lineage>
</organism>
<dbReference type="PANTHER" id="PTHR38166">
    <property type="entry name" value="C2H2-TYPE DOMAIN-CONTAINING PROTEIN-RELATED"/>
    <property type="match status" value="1"/>
</dbReference>
<feature type="compositionally biased region" description="Polar residues" evidence="2">
    <location>
        <begin position="100"/>
        <end position="109"/>
    </location>
</feature>
<evidence type="ECO:0000259" key="3">
    <source>
        <dbReference type="PROSITE" id="PS50157"/>
    </source>
</evidence>
<feature type="region of interest" description="Disordered" evidence="2">
    <location>
        <begin position="129"/>
        <end position="194"/>
    </location>
</feature>
<evidence type="ECO:0000313" key="5">
    <source>
        <dbReference type="Proteomes" id="UP001275084"/>
    </source>
</evidence>
<keyword evidence="1" id="KW-0479">Metal-binding</keyword>
<dbReference type="PANTHER" id="PTHR38166:SF1">
    <property type="entry name" value="C2H2-TYPE DOMAIN-CONTAINING PROTEIN"/>
    <property type="match status" value="1"/>
</dbReference>
<dbReference type="InterPro" id="IPR013087">
    <property type="entry name" value="Znf_C2H2_type"/>
</dbReference>
<feature type="compositionally biased region" description="Polar residues" evidence="2">
    <location>
        <begin position="294"/>
        <end position="312"/>
    </location>
</feature>
<comment type="caution">
    <text evidence="4">The sequence shown here is derived from an EMBL/GenBank/DDBJ whole genome shotgun (WGS) entry which is preliminary data.</text>
</comment>
<reference evidence="4" key="1">
    <citation type="journal article" date="2023" name="Mol. Phylogenet. Evol.">
        <title>Genome-scale phylogeny and comparative genomics of the fungal order Sordariales.</title>
        <authorList>
            <person name="Hensen N."/>
            <person name="Bonometti L."/>
            <person name="Westerberg I."/>
            <person name="Brannstrom I.O."/>
            <person name="Guillou S."/>
            <person name="Cros-Aarteil S."/>
            <person name="Calhoun S."/>
            <person name="Haridas S."/>
            <person name="Kuo A."/>
            <person name="Mondo S."/>
            <person name="Pangilinan J."/>
            <person name="Riley R."/>
            <person name="LaButti K."/>
            <person name="Andreopoulos B."/>
            <person name="Lipzen A."/>
            <person name="Chen C."/>
            <person name="Yan M."/>
            <person name="Daum C."/>
            <person name="Ng V."/>
            <person name="Clum A."/>
            <person name="Steindorff A."/>
            <person name="Ohm R.A."/>
            <person name="Martin F."/>
            <person name="Silar P."/>
            <person name="Natvig D.O."/>
            <person name="Lalanne C."/>
            <person name="Gautier V."/>
            <person name="Ament-Velasquez S.L."/>
            <person name="Kruys A."/>
            <person name="Hutchinson M.I."/>
            <person name="Powell A.J."/>
            <person name="Barry K."/>
            <person name="Miller A.N."/>
            <person name="Grigoriev I.V."/>
            <person name="Debuchy R."/>
            <person name="Gladieux P."/>
            <person name="Hiltunen Thoren M."/>
            <person name="Johannesson H."/>
        </authorList>
    </citation>
    <scope>NUCLEOTIDE SEQUENCE</scope>
    <source>
        <strain evidence="4">CBS 955.72</strain>
    </source>
</reference>
<keyword evidence="1" id="KW-0863">Zinc-finger</keyword>
<gene>
    <name evidence="4" type="ORF">B0T25DRAFT_279112</name>
</gene>
<feature type="region of interest" description="Disordered" evidence="2">
    <location>
        <begin position="548"/>
        <end position="616"/>
    </location>
</feature>
<evidence type="ECO:0000256" key="1">
    <source>
        <dbReference type="PROSITE-ProRule" id="PRU00042"/>
    </source>
</evidence>
<feature type="compositionally biased region" description="Basic and acidic residues" evidence="2">
    <location>
        <begin position="432"/>
        <end position="450"/>
    </location>
</feature>
<feature type="region of interest" description="Disordered" evidence="2">
    <location>
        <begin position="420"/>
        <end position="494"/>
    </location>
</feature>
<dbReference type="AlphaFoldDB" id="A0AAJ0HBG8"/>
<feature type="domain" description="C2H2-type" evidence="3">
    <location>
        <begin position="666"/>
        <end position="697"/>
    </location>
</feature>
<protein>
    <recommendedName>
        <fullName evidence="3">C2H2-type domain-containing protein</fullName>
    </recommendedName>
</protein>
<name>A0AAJ0HBG8_9PEZI</name>
<keyword evidence="1" id="KW-0862">Zinc</keyword>
<dbReference type="GO" id="GO:0008270">
    <property type="term" value="F:zinc ion binding"/>
    <property type="evidence" value="ECO:0007669"/>
    <property type="project" value="UniProtKB-KW"/>
</dbReference>
<dbReference type="Proteomes" id="UP001275084">
    <property type="component" value="Unassembled WGS sequence"/>
</dbReference>
<feature type="compositionally biased region" description="Basic and acidic residues" evidence="2">
    <location>
        <begin position="599"/>
        <end position="616"/>
    </location>
</feature>
<dbReference type="PROSITE" id="PS50157">
    <property type="entry name" value="ZINC_FINGER_C2H2_2"/>
    <property type="match status" value="1"/>
</dbReference>
<reference evidence="4" key="2">
    <citation type="submission" date="2023-06" db="EMBL/GenBank/DDBJ databases">
        <authorList>
            <consortium name="Lawrence Berkeley National Laboratory"/>
            <person name="Haridas S."/>
            <person name="Hensen N."/>
            <person name="Bonometti L."/>
            <person name="Westerberg I."/>
            <person name="Brannstrom I.O."/>
            <person name="Guillou S."/>
            <person name="Cros-Aarteil S."/>
            <person name="Calhoun S."/>
            <person name="Kuo A."/>
            <person name="Mondo S."/>
            <person name="Pangilinan J."/>
            <person name="Riley R."/>
            <person name="Labutti K."/>
            <person name="Andreopoulos B."/>
            <person name="Lipzen A."/>
            <person name="Chen C."/>
            <person name="Yanf M."/>
            <person name="Daum C."/>
            <person name="Ng V."/>
            <person name="Clum A."/>
            <person name="Steindorff A."/>
            <person name="Ohm R."/>
            <person name="Martin F."/>
            <person name="Silar P."/>
            <person name="Natvig D."/>
            <person name="Lalanne C."/>
            <person name="Gautier V."/>
            <person name="Ament-Velasquez S.L."/>
            <person name="Kruys A."/>
            <person name="Hutchinson M.I."/>
            <person name="Powell A.J."/>
            <person name="Barry K."/>
            <person name="Miller A.N."/>
            <person name="Grigoriev I.V."/>
            <person name="Debuchy R."/>
            <person name="Gladieux P."/>
            <person name="Thoren M.H."/>
            <person name="Johannesson H."/>
        </authorList>
    </citation>
    <scope>NUCLEOTIDE SEQUENCE</scope>
    <source>
        <strain evidence="4">CBS 955.72</strain>
    </source>
</reference>
<keyword evidence="5" id="KW-1185">Reference proteome</keyword>
<feature type="region of interest" description="Disordered" evidence="2">
    <location>
        <begin position="287"/>
        <end position="323"/>
    </location>
</feature>
<evidence type="ECO:0000313" key="4">
    <source>
        <dbReference type="EMBL" id="KAK3346466.1"/>
    </source>
</evidence>
<feature type="region of interest" description="Disordered" evidence="2">
    <location>
        <begin position="232"/>
        <end position="254"/>
    </location>
</feature>
<evidence type="ECO:0000256" key="2">
    <source>
        <dbReference type="SAM" id="MobiDB-lite"/>
    </source>
</evidence>